<comment type="caution">
    <text evidence="9">Lacks conserved residue(s) required for the propagation of feature annotation.</text>
</comment>
<dbReference type="Proteomes" id="UP000032360">
    <property type="component" value="Unassembled WGS sequence"/>
</dbReference>
<keyword evidence="11" id="KW-1185">Reference proteome</keyword>
<name>A0A0D8HJH6_9ACTN</name>
<dbReference type="PANTHER" id="PTHR34308">
    <property type="entry name" value="COBALAMIN BIOSYNTHESIS PROTEIN CBIB"/>
    <property type="match status" value="1"/>
</dbReference>
<evidence type="ECO:0000256" key="3">
    <source>
        <dbReference type="ARBA" id="ARBA00006263"/>
    </source>
</evidence>
<evidence type="ECO:0000256" key="6">
    <source>
        <dbReference type="ARBA" id="ARBA00022692"/>
    </source>
</evidence>
<reference evidence="10 11" key="1">
    <citation type="submission" date="2015-01" db="EMBL/GenBank/DDBJ databases">
        <title>Draft genome of the acidophilic iron oxidizer Acidithrix ferrooxidans strain Py-F3.</title>
        <authorList>
            <person name="Poehlein A."/>
            <person name="Eisen S."/>
            <person name="Schloemann M."/>
            <person name="Johnson B.D."/>
            <person name="Daniel R."/>
            <person name="Muehling M."/>
        </authorList>
    </citation>
    <scope>NUCLEOTIDE SEQUENCE [LARGE SCALE GENOMIC DNA]</scope>
    <source>
        <strain evidence="10 11">Py-F3</strain>
    </source>
</reference>
<comment type="pathway">
    <text evidence="2 9">Cofactor biosynthesis; adenosylcobalamin biosynthesis.</text>
</comment>
<gene>
    <name evidence="10" type="primary">cbiB</name>
    <name evidence="9" type="synonym">cobD</name>
    <name evidence="10" type="ORF">AXFE_09990</name>
</gene>
<evidence type="ECO:0000313" key="10">
    <source>
        <dbReference type="EMBL" id="KJF18098.1"/>
    </source>
</evidence>
<evidence type="ECO:0000256" key="2">
    <source>
        <dbReference type="ARBA" id="ARBA00004953"/>
    </source>
</evidence>
<dbReference type="AlphaFoldDB" id="A0A0D8HJH6"/>
<dbReference type="Pfam" id="PF03186">
    <property type="entry name" value="CobD_Cbib"/>
    <property type="match status" value="1"/>
</dbReference>
<dbReference type="InterPro" id="IPR004485">
    <property type="entry name" value="Cobalamin_biosynth_CobD/CbiB"/>
</dbReference>
<evidence type="ECO:0000256" key="9">
    <source>
        <dbReference type="HAMAP-Rule" id="MF_00024"/>
    </source>
</evidence>
<dbReference type="OrthoDB" id="9811967at2"/>
<evidence type="ECO:0000256" key="5">
    <source>
        <dbReference type="ARBA" id="ARBA00022573"/>
    </source>
</evidence>
<dbReference type="RefSeq" id="WP_152625869.1">
    <property type="nucleotide sequence ID" value="NZ_JXYS01000025.1"/>
</dbReference>
<keyword evidence="7 9" id="KW-1133">Transmembrane helix</keyword>
<comment type="function">
    <text evidence="9">Converts cobyric acid to cobinamide by the addition of aminopropanol on the F carboxylic group.</text>
</comment>
<feature type="transmembrane region" description="Helical" evidence="9">
    <location>
        <begin position="73"/>
        <end position="90"/>
    </location>
</feature>
<dbReference type="PANTHER" id="PTHR34308:SF1">
    <property type="entry name" value="COBALAMIN BIOSYNTHESIS PROTEIN CBIB"/>
    <property type="match status" value="1"/>
</dbReference>
<dbReference type="UniPathway" id="UPA00148"/>
<dbReference type="GO" id="GO:0009236">
    <property type="term" value="P:cobalamin biosynthetic process"/>
    <property type="evidence" value="ECO:0007669"/>
    <property type="project" value="UniProtKB-UniRule"/>
</dbReference>
<evidence type="ECO:0000256" key="7">
    <source>
        <dbReference type="ARBA" id="ARBA00022989"/>
    </source>
</evidence>
<comment type="subcellular location">
    <subcellularLocation>
        <location evidence="1 9">Cell membrane</location>
        <topology evidence="1 9">Multi-pass membrane protein</topology>
    </subcellularLocation>
</comment>
<comment type="caution">
    <text evidence="10">The sequence shown here is derived from an EMBL/GenBank/DDBJ whole genome shotgun (WGS) entry which is preliminary data.</text>
</comment>
<organism evidence="10 11">
    <name type="scientific">Acidithrix ferrooxidans</name>
    <dbReference type="NCBI Taxonomy" id="1280514"/>
    <lineage>
        <taxon>Bacteria</taxon>
        <taxon>Bacillati</taxon>
        <taxon>Actinomycetota</taxon>
        <taxon>Acidimicrobiia</taxon>
        <taxon>Acidimicrobiales</taxon>
        <taxon>Acidimicrobiaceae</taxon>
        <taxon>Acidithrix</taxon>
    </lineage>
</organism>
<evidence type="ECO:0000256" key="8">
    <source>
        <dbReference type="ARBA" id="ARBA00023136"/>
    </source>
</evidence>
<proteinExistence type="inferred from homology"/>
<evidence type="ECO:0000256" key="1">
    <source>
        <dbReference type="ARBA" id="ARBA00004651"/>
    </source>
</evidence>
<dbReference type="EMBL" id="JXYS01000025">
    <property type="protein sequence ID" value="KJF18098.1"/>
    <property type="molecule type" value="Genomic_DNA"/>
</dbReference>
<evidence type="ECO:0000256" key="4">
    <source>
        <dbReference type="ARBA" id="ARBA00022475"/>
    </source>
</evidence>
<keyword evidence="6 9" id="KW-0812">Transmembrane</keyword>
<sequence>MVFYARQKKKMAKGLRIRVGANSSVSRAMGIVGGYLLDSTIGELPSPIHPLVHYGRYANFAQEIFWSDTKAGGLRYLAALAAPIALFGLVPRGWKRETFATYLALGRRSLVQHVEEVLTHLEAGDIAPARRALSMVVGRDTAELTFEAIASALVETLAENFNDAVAATIFWEGVGGNRFSLLHRVANTADAMVGHLNKRYVNFGFVSAKTDDALGYLPARLGSLALILGGGGATLAQVIKIVRLSHSQSRAHPSPNAGLMEATLANMLDVALGGPITYDGVLSDRPKLGGSRGATPADVRRAIEVVDRASLWMVAIGVAIALSPGLKVTTNSNNSYDSGPLAADGSPC</sequence>
<evidence type="ECO:0000313" key="11">
    <source>
        <dbReference type="Proteomes" id="UP000032360"/>
    </source>
</evidence>
<protein>
    <recommendedName>
        <fullName evidence="9">Cobalamin biosynthesis protein CobD</fullName>
    </recommendedName>
</protein>
<dbReference type="GO" id="GO:0048472">
    <property type="term" value="F:threonine-phosphate decarboxylase activity"/>
    <property type="evidence" value="ECO:0007669"/>
    <property type="project" value="InterPro"/>
</dbReference>
<keyword evidence="4 9" id="KW-1003">Cell membrane</keyword>
<dbReference type="STRING" id="1280514.AXFE_09990"/>
<dbReference type="HAMAP" id="MF_00024">
    <property type="entry name" value="CobD_CbiB"/>
    <property type="match status" value="1"/>
</dbReference>
<keyword evidence="8 9" id="KW-0472">Membrane</keyword>
<comment type="similarity">
    <text evidence="3 9">Belongs to the CobD/CbiB family.</text>
</comment>
<dbReference type="GO" id="GO:0015420">
    <property type="term" value="F:ABC-type vitamin B12 transporter activity"/>
    <property type="evidence" value="ECO:0007669"/>
    <property type="project" value="UniProtKB-UniRule"/>
</dbReference>
<keyword evidence="5 9" id="KW-0169">Cobalamin biosynthesis</keyword>
<accession>A0A0D8HJH6</accession>
<dbReference type="GO" id="GO:0005886">
    <property type="term" value="C:plasma membrane"/>
    <property type="evidence" value="ECO:0007669"/>
    <property type="project" value="UniProtKB-SubCell"/>
</dbReference>